<accession>A0A7X3MVN0</accession>
<evidence type="ECO:0000313" key="2">
    <source>
        <dbReference type="Proteomes" id="UP000436483"/>
    </source>
</evidence>
<dbReference type="RefSeq" id="WP_160887476.1">
    <property type="nucleotide sequence ID" value="NZ_WURB01000024.1"/>
</dbReference>
<name>A0A7X3MVN0_9HYPH</name>
<dbReference type="OrthoDB" id="9842144at2"/>
<dbReference type="AlphaFoldDB" id="A0A7X3MVN0"/>
<gene>
    <name evidence="1" type="ORF">GR328_21465</name>
</gene>
<comment type="caution">
    <text evidence="1">The sequence shown here is derived from an EMBL/GenBank/DDBJ whole genome shotgun (WGS) entry which is preliminary data.</text>
</comment>
<sequence length="108" mass="11620">MNTPDHITRAQAVRSDLAPVAEALERCGCAVNLKIVSDRTLAAVLMSATFTGSPALAHKLVRDIRDVARAQGIDLDGIVCDHDDLRADQQRIGFVCLCPARKPSRKAA</sequence>
<proteinExistence type="predicted"/>
<dbReference type="Proteomes" id="UP000436483">
    <property type="component" value="Unassembled WGS sequence"/>
</dbReference>
<reference evidence="1 2" key="1">
    <citation type="submission" date="2019-12" db="EMBL/GenBank/DDBJ databases">
        <authorList>
            <person name="Yuan C.-G."/>
        </authorList>
    </citation>
    <scope>NUCLEOTIDE SEQUENCE [LARGE SCALE GENOMIC DNA]</scope>
    <source>
        <strain evidence="1 2">KCTC 23863</strain>
    </source>
</reference>
<dbReference type="EMBL" id="WURB01000024">
    <property type="protein sequence ID" value="MXQ13980.1"/>
    <property type="molecule type" value="Genomic_DNA"/>
</dbReference>
<protein>
    <submittedName>
        <fullName evidence="1">Uncharacterized protein</fullName>
    </submittedName>
</protein>
<evidence type="ECO:0000313" key="1">
    <source>
        <dbReference type="EMBL" id="MXQ13980.1"/>
    </source>
</evidence>
<keyword evidence="2" id="KW-1185">Reference proteome</keyword>
<organism evidence="1 2">
    <name type="scientific">Microvirga makkahensis</name>
    <dbReference type="NCBI Taxonomy" id="1128670"/>
    <lineage>
        <taxon>Bacteria</taxon>
        <taxon>Pseudomonadati</taxon>
        <taxon>Pseudomonadota</taxon>
        <taxon>Alphaproteobacteria</taxon>
        <taxon>Hyphomicrobiales</taxon>
        <taxon>Methylobacteriaceae</taxon>
        <taxon>Microvirga</taxon>
    </lineage>
</organism>
<reference evidence="1 2" key="2">
    <citation type="submission" date="2020-01" db="EMBL/GenBank/DDBJ databases">
        <title>Microvirga sp. nov., an arsenate reduction bacterium isolated from Tibet hotspring sediments.</title>
        <authorList>
            <person name="Xian W.-D."/>
            <person name="Li W.-J."/>
        </authorList>
    </citation>
    <scope>NUCLEOTIDE SEQUENCE [LARGE SCALE GENOMIC DNA]</scope>
    <source>
        <strain evidence="1 2">KCTC 23863</strain>
    </source>
</reference>